<keyword evidence="3" id="KW-0560">Oxidoreductase</keyword>
<protein>
    <recommendedName>
        <fullName evidence="5">FAD-binding domain-containing protein</fullName>
    </recommendedName>
</protein>
<dbReference type="Proteomes" id="UP001610432">
    <property type="component" value="Unassembled WGS sequence"/>
</dbReference>
<evidence type="ECO:0000259" key="5">
    <source>
        <dbReference type="Pfam" id="PF01494"/>
    </source>
</evidence>
<reference evidence="6 7" key="1">
    <citation type="submission" date="2024-07" db="EMBL/GenBank/DDBJ databases">
        <title>Section-level genome sequencing and comparative genomics of Aspergillus sections Usti and Cavernicolus.</title>
        <authorList>
            <consortium name="Lawrence Berkeley National Laboratory"/>
            <person name="Nybo J.L."/>
            <person name="Vesth T.C."/>
            <person name="Theobald S."/>
            <person name="Frisvad J.C."/>
            <person name="Larsen T.O."/>
            <person name="Kjaerboelling I."/>
            <person name="Rothschild-Mancinelli K."/>
            <person name="Lyhne E.K."/>
            <person name="Kogle M.E."/>
            <person name="Barry K."/>
            <person name="Clum A."/>
            <person name="Na H."/>
            <person name="Ledsgaard L."/>
            <person name="Lin J."/>
            <person name="Lipzen A."/>
            <person name="Kuo A."/>
            <person name="Riley R."/>
            <person name="Mondo S."/>
            <person name="Labutti K."/>
            <person name="Haridas S."/>
            <person name="Pangalinan J."/>
            <person name="Salamov A.A."/>
            <person name="Simmons B.A."/>
            <person name="Magnuson J.K."/>
            <person name="Chen J."/>
            <person name="Drula E."/>
            <person name="Henrissat B."/>
            <person name="Wiebenga A."/>
            <person name="Lubbers R.J."/>
            <person name="Gomes A.C."/>
            <person name="Macurrencykelacurrency M.R."/>
            <person name="Stajich J."/>
            <person name="Grigoriev I.V."/>
            <person name="Mortensen U.H."/>
            <person name="De Vries R.P."/>
            <person name="Baker S.E."/>
            <person name="Andersen M.R."/>
        </authorList>
    </citation>
    <scope>NUCLEOTIDE SEQUENCE [LARGE SCALE GENOMIC DNA]</scope>
    <source>
        <strain evidence="6 7">CBS 449.75</strain>
    </source>
</reference>
<dbReference type="PANTHER" id="PTHR46972:SF1">
    <property type="entry name" value="FAD DEPENDENT OXIDOREDUCTASE DOMAIN-CONTAINING PROTEIN"/>
    <property type="match status" value="1"/>
</dbReference>
<organism evidence="6 7">
    <name type="scientific">Aspergillus lucknowensis</name>
    <dbReference type="NCBI Taxonomy" id="176173"/>
    <lineage>
        <taxon>Eukaryota</taxon>
        <taxon>Fungi</taxon>
        <taxon>Dikarya</taxon>
        <taxon>Ascomycota</taxon>
        <taxon>Pezizomycotina</taxon>
        <taxon>Eurotiomycetes</taxon>
        <taxon>Eurotiomycetidae</taxon>
        <taxon>Eurotiales</taxon>
        <taxon>Aspergillaceae</taxon>
        <taxon>Aspergillus</taxon>
        <taxon>Aspergillus subgen. Nidulantes</taxon>
    </lineage>
</organism>
<proteinExistence type="predicted"/>
<dbReference type="RefSeq" id="XP_070890490.1">
    <property type="nucleotide sequence ID" value="XM_071028027.1"/>
</dbReference>
<evidence type="ECO:0000256" key="2">
    <source>
        <dbReference type="ARBA" id="ARBA00022827"/>
    </source>
</evidence>
<dbReference type="InterPro" id="IPR002938">
    <property type="entry name" value="FAD-bd"/>
</dbReference>
<evidence type="ECO:0000256" key="4">
    <source>
        <dbReference type="ARBA" id="ARBA00023033"/>
    </source>
</evidence>
<gene>
    <name evidence="6" type="ORF">BJX67DRAFT_342451</name>
</gene>
<evidence type="ECO:0000313" key="7">
    <source>
        <dbReference type="Proteomes" id="UP001610432"/>
    </source>
</evidence>
<evidence type="ECO:0000256" key="3">
    <source>
        <dbReference type="ARBA" id="ARBA00023002"/>
    </source>
</evidence>
<dbReference type="SUPFAM" id="SSF51905">
    <property type="entry name" value="FAD/NAD(P)-binding domain"/>
    <property type="match status" value="1"/>
</dbReference>
<keyword evidence="7" id="KW-1185">Reference proteome</keyword>
<dbReference type="InterPro" id="IPR036188">
    <property type="entry name" value="FAD/NAD-bd_sf"/>
</dbReference>
<evidence type="ECO:0000313" key="6">
    <source>
        <dbReference type="EMBL" id="KAL2871511.1"/>
    </source>
</evidence>
<keyword evidence="1" id="KW-0285">Flavoprotein</keyword>
<keyword evidence="2" id="KW-0274">FAD</keyword>
<dbReference type="PRINTS" id="PR00420">
    <property type="entry name" value="RNGMNOXGNASE"/>
</dbReference>
<dbReference type="Pfam" id="PF01494">
    <property type="entry name" value="FAD_binding_3"/>
    <property type="match status" value="2"/>
</dbReference>
<feature type="domain" description="FAD-binding" evidence="5">
    <location>
        <begin position="36"/>
        <end position="202"/>
    </location>
</feature>
<feature type="domain" description="FAD-binding" evidence="5">
    <location>
        <begin position="342"/>
        <end position="375"/>
    </location>
</feature>
<dbReference type="EMBL" id="JBFXLQ010000003">
    <property type="protein sequence ID" value="KAL2871511.1"/>
    <property type="molecule type" value="Genomic_DNA"/>
</dbReference>
<dbReference type="Gene3D" id="3.50.50.60">
    <property type="entry name" value="FAD/NAD(P)-binding domain"/>
    <property type="match status" value="1"/>
</dbReference>
<sequence length="441" mass="47944">MYSLSSILRILHLYYQSRILLSSIYSFVMPSCQPRIAIIGGGPAGLTLGLLLHKHNIPFTIFELRQKPTDDELAKPSGMLDLHAESGLAALRECGLYNKFHQLTGECSEAQKVSDKDGNILYSDEGEQSERPEISRHALTKLLFSHLPPHTITWGYKLLSAASSTTPNGNEVVLDFGPHGKQAFDLVVGADGAWSRVRSLLTDVKPHYSGTQYITATIPQITSKYPHLAELIGRGSFFALGLRNGVMSQRGPQDSARISSFFSLLDENFPSSSGLASYTAAEACDKLLSDDALLGRWGPTIKQLVAVALNEETEGKPGALLDIKPLYTLPVGASWEHKANATLIGDAAHLMCPWAGEGVNLAMWDSLLLAHTIIRAHGAVGEDIDSFINTLDPLLAEFEADQAARTKEKAEETYANGQMLFGEDGAKELAGFFLRAYGEAQ</sequence>
<dbReference type="PANTHER" id="PTHR46972">
    <property type="entry name" value="MONOOXYGENASE ASQM-RELATED"/>
    <property type="match status" value="1"/>
</dbReference>
<evidence type="ECO:0000256" key="1">
    <source>
        <dbReference type="ARBA" id="ARBA00022630"/>
    </source>
</evidence>
<accession>A0ABR4M4M5</accession>
<name>A0ABR4M4M5_9EURO</name>
<keyword evidence="4" id="KW-0503">Monooxygenase</keyword>
<comment type="caution">
    <text evidence="6">The sequence shown here is derived from an EMBL/GenBank/DDBJ whole genome shotgun (WGS) entry which is preliminary data.</text>
</comment>
<dbReference type="GeneID" id="98143099"/>